<dbReference type="EMBL" id="FNSD01000001">
    <property type="protein sequence ID" value="SEB51461.1"/>
    <property type="molecule type" value="Genomic_DNA"/>
</dbReference>
<evidence type="ECO:0000313" key="1">
    <source>
        <dbReference type="EMBL" id="SEB51461.1"/>
    </source>
</evidence>
<dbReference type="AlphaFoldDB" id="A0A1H4JYT6"/>
<sequence>MLNKVKSIPALFLWIPGVLTLCALSFALGRHLYPGPTTIYTNVPADLSTTTPNSPVEPTQVYAHNLLLRKGDHFRVYVRWIRGRMLRTSAARNPSFDDPNSSVLEIDKGLINVKLADIADFLNSDASNKAPLKNIKIFNENGQIRLQGTVHKLVSLPVRLDGTLTPLPDGRLKYHLVKLNVLKMPMKGLFGLFHIDLADLASKSQTPGVQIVDNDVFFDTQRLLPPPHIHGQITSVSASESDLTVVYGSAGQDEQNLARWHNFLRLSGGDLDFGKLTMHQVDLTMIDASKDPWFDLDLVNYQAQLVYGTTRMTEKAGLEIYMPNLDKLPPGKSPQGVTLEWLKNRNAAPPLSVLSPGVN</sequence>
<evidence type="ECO:0000313" key="2">
    <source>
        <dbReference type="Proteomes" id="UP000182409"/>
    </source>
</evidence>
<protein>
    <submittedName>
        <fullName evidence="1">Uncharacterized protein</fullName>
    </submittedName>
</protein>
<name>A0A1H4JYT6_9BACT</name>
<organism evidence="1 2">
    <name type="scientific">Terriglobus roseus</name>
    <dbReference type="NCBI Taxonomy" id="392734"/>
    <lineage>
        <taxon>Bacteria</taxon>
        <taxon>Pseudomonadati</taxon>
        <taxon>Acidobacteriota</taxon>
        <taxon>Terriglobia</taxon>
        <taxon>Terriglobales</taxon>
        <taxon>Acidobacteriaceae</taxon>
        <taxon>Terriglobus</taxon>
    </lineage>
</organism>
<proteinExistence type="predicted"/>
<accession>A0A1H4JYT6</accession>
<gene>
    <name evidence="1" type="ORF">SAMN05443244_0903</name>
</gene>
<dbReference type="Proteomes" id="UP000182409">
    <property type="component" value="Unassembled WGS sequence"/>
</dbReference>
<dbReference type="RefSeq" id="WP_212733131.1">
    <property type="nucleotide sequence ID" value="NZ_FNSD01000001.1"/>
</dbReference>
<reference evidence="1 2" key="1">
    <citation type="submission" date="2016-10" db="EMBL/GenBank/DDBJ databases">
        <authorList>
            <person name="de Groot N.N."/>
        </authorList>
    </citation>
    <scope>NUCLEOTIDE SEQUENCE [LARGE SCALE GENOMIC DNA]</scope>
    <source>
        <strain evidence="1 2">AB35.6</strain>
    </source>
</reference>